<name>A0A344LCL2_9PSEU</name>
<dbReference type="Proteomes" id="UP000250434">
    <property type="component" value="Chromosome"/>
</dbReference>
<reference evidence="1 2" key="1">
    <citation type="submission" date="2016-04" db="EMBL/GenBank/DDBJ databases">
        <title>Complete genome sequence and analysis of deep-sea sediment isolate, Amycolatopsis sp. WP1.</title>
        <authorList>
            <person name="Wang H."/>
            <person name="Chen S."/>
            <person name="Wu Q."/>
        </authorList>
    </citation>
    <scope>NUCLEOTIDE SEQUENCE [LARGE SCALE GENOMIC DNA]</scope>
    <source>
        <strain evidence="1 2">WP1</strain>
    </source>
</reference>
<evidence type="ECO:0000313" key="1">
    <source>
        <dbReference type="EMBL" id="AXB45786.1"/>
    </source>
</evidence>
<dbReference type="EMBL" id="CP015163">
    <property type="protein sequence ID" value="AXB45786.1"/>
    <property type="molecule type" value="Genomic_DNA"/>
</dbReference>
<gene>
    <name evidence="1" type="ORF">A4R43_27615</name>
</gene>
<protein>
    <submittedName>
        <fullName evidence="1">Uncharacterized protein</fullName>
    </submittedName>
</protein>
<dbReference type="OrthoDB" id="3626740at2"/>
<keyword evidence="2" id="KW-1185">Reference proteome</keyword>
<dbReference type="AlphaFoldDB" id="A0A344LCL2"/>
<sequence>MSTAAMRYKEIIGLARGAEENLRTWELARADELERVLADAHEAVAAAREREAQTIERVNRWWRMADDNVSRLSWLEAGDGPEPNPSARGAYLDRYLEEVRAAYQDLVQAILKLGWRAR</sequence>
<accession>A0A344LCL2</accession>
<dbReference type="KEGG" id="aab:A4R43_27615"/>
<proteinExistence type="predicted"/>
<dbReference type="RefSeq" id="WP_113695021.1">
    <property type="nucleotide sequence ID" value="NZ_CP015163.1"/>
</dbReference>
<evidence type="ECO:0000313" key="2">
    <source>
        <dbReference type="Proteomes" id="UP000250434"/>
    </source>
</evidence>
<organism evidence="1 2">
    <name type="scientific">Amycolatopsis albispora</name>
    <dbReference type="NCBI Taxonomy" id="1804986"/>
    <lineage>
        <taxon>Bacteria</taxon>
        <taxon>Bacillati</taxon>
        <taxon>Actinomycetota</taxon>
        <taxon>Actinomycetes</taxon>
        <taxon>Pseudonocardiales</taxon>
        <taxon>Pseudonocardiaceae</taxon>
        <taxon>Amycolatopsis</taxon>
    </lineage>
</organism>